<evidence type="ECO:0000256" key="1">
    <source>
        <dbReference type="ARBA" id="ARBA00010296"/>
    </source>
</evidence>
<dbReference type="GO" id="GO:0016020">
    <property type="term" value="C:membrane"/>
    <property type="evidence" value="ECO:0007669"/>
    <property type="project" value="InterPro"/>
</dbReference>
<keyword evidence="6 7" id="KW-0449">Lipoprotein</keyword>
<evidence type="ECO:0000313" key="8">
    <source>
        <dbReference type="Proteomes" id="UP000664658"/>
    </source>
</evidence>
<dbReference type="AlphaFoldDB" id="A0A2P1VS14"/>
<evidence type="ECO:0000256" key="3">
    <source>
        <dbReference type="ARBA" id="ARBA00022729"/>
    </source>
</evidence>
<dbReference type="InterPro" id="IPR012556">
    <property type="entry name" value="Entericidin"/>
</dbReference>
<reference evidence="7" key="1">
    <citation type="submission" date="2021-03" db="EMBL/GenBank/DDBJ databases">
        <title>Plesiomonas shigelloides zfcc0051, isolated from zebrafish feces.</title>
        <authorList>
            <person name="Vanderhoek Z."/>
            <person name="Gaulke C."/>
        </authorList>
    </citation>
    <scope>NUCLEOTIDE SEQUENCE</scope>
    <source>
        <strain evidence="7">Zfcc0051</strain>
    </source>
</reference>
<sequence>MKPRMIWLVVPLLLAFLTTGCETTKGFGRDVQKLGSSIQRAVD</sequence>
<keyword evidence="4" id="KW-0472">Membrane</keyword>
<keyword evidence="5" id="KW-0564">Palmitate</keyword>
<name>A0A2P1VS14_PLESH</name>
<comment type="caution">
    <text evidence="7">The sequence shown here is derived from an EMBL/GenBank/DDBJ whole genome shotgun (WGS) entry which is preliminary data.</text>
</comment>
<gene>
    <name evidence="7" type="ORF">J2R62_05915</name>
</gene>
<dbReference type="RefSeq" id="WP_010864798.1">
    <property type="nucleotide sequence ID" value="NZ_CP027852.1"/>
</dbReference>
<evidence type="ECO:0000256" key="6">
    <source>
        <dbReference type="ARBA" id="ARBA00023288"/>
    </source>
</evidence>
<proteinExistence type="inferred from homology"/>
<evidence type="ECO:0000256" key="4">
    <source>
        <dbReference type="ARBA" id="ARBA00023136"/>
    </source>
</evidence>
<dbReference type="GO" id="GO:0009636">
    <property type="term" value="P:response to toxic substance"/>
    <property type="evidence" value="ECO:0007669"/>
    <property type="project" value="InterPro"/>
</dbReference>
<dbReference type="PROSITE" id="PS51257">
    <property type="entry name" value="PROKAR_LIPOPROTEIN"/>
    <property type="match status" value="1"/>
</dbReference>
<evidence type="ECO:0000313" key="7">
    <source>
        <dbReference type="EMBL" id="MBO1107762.1"/>
    </source>
</evidence>
<dbReference type="EMBL" id="JAFNAA010000005">
    <property type="protein sequence ID" value="MBO1107762.1"/>
    <property type="molecule type" value="Genomic_DNA"/>
</dbReference>
<dbReference type="Pfam" id="PF08085">
    <property type="entry name" value="Entericidin"/>
    <property type="match status" value="1"/>
</dbReference>
<dbReference type="GeneID" id="69704535"/>
<dbReference type="Proteomes" id="UP000664658">
    <property type="component" value="Unassembled WGS sequence"/>
</dbReference>
<comment type="similarity">
    <text evidence="1">Belongs to the EcnA/EcnB lipoprotein family.</text>
</comment>
<organism evidence="7 8">
    <name type="scientific">Plesiomonas shigelloides</name>
    <name type="common">Aeromonas shigelloides</name>
    <dbReference type="NCBI Taxonomy" id="703"/>
    <lineage>
        <taxon>Bacteria</taxon>
        <taxon>Pseudomonadati</taxon>
        <taxon>Pseudomonadota</taxon>
        <taxon>Gammaproteobacteria</taxon>
        <taxon>Enterobacterales</taxon>
        <taxon>Enterobacteriaceae</taxon>
        <taxon>Plesiomonas</taxon>
    </lineage>
</organism>
<keyword evidence="3" id="KW-0732">Signal</keyword>
<evidence type="ECO:0000256" key="2">
    <source>
        <dbReference type="ARBA" id="ARBA00022475"/>
    </source>
</evidence>
<keyword evidence="2" id="KW-1003">Cell membrane</keyword>
<accession>A0A2P1VS14</accession>
<protein>
    <submittedName>
        <fullName evidence="7">Entericidin A/B family lipoprotein</fullName>
    </submittedName>
</protein>
<evidence type="ECO:0000256" key="5">
    <source>
        <dbReference type="ARBA" id="ARBA00023139"/>
    </source>
</evidence>